<evidence type="ECO:0000256" key="1">
    <source>
        <dbReference type="SAM" id="MobiDB-lite"/>
    </source>
</evidence>
<evidence type="ECO:0000313" key="3">
    <source>
        <dbReference type="Proteomes" id="UP001291623"/>
    </source>
</evidence>
<dbReference type="EMBL" id="JAVYJV010000015">
    <property type="protein sequence ID" value="KAK4352246.1"/>
    <property type="molecule type" value="Genomic_DNA"/>
</dbReference>
<comment type="caution">
    <text evidence="2">The sequence shown here is derived from an EMBL/GenBank/DDBJ whole genome shotgun (WGS) entry which is preliminary data.</text>
</comment>
<feature type="region of interest" description="Disordered" evidence="1">
    <location>
        <begin position="1"/>
        <end position="23"/>
    </location>
</feature>
<organism evidence="2 3">
    <name type="scientific">Anisodus tanguticus</name>
    <dbReference type="NCBI Taxonomy" id="243964"/>
    <lineage>
        <taxon>Eukaryota</taxon>
        <taxon>Viridiplantae</taxon>
        <taxon>Streptophyta</taxon>
        <taxon>Embryophyta</taxon>
        <taxon>Tracheophyta</taxon>
        <taxon>Spermatophyta</taxon>
        <taxon>Magnoliopsida</taxon>
        <taxon>eudicotyledons</taxon>
        <taxon>Gunneridae</taxon>
        <taxon>Pentapetalae</taxon>
        <taxon>asterids</taxon>
        <taxon>lamiids</taxon>
        <taxon>Solanales</taxon>
        <taxon>Solanaceae</taxon>
        <taxon>Solanoideae</taxon>
        <taxon>Hyoscyameae</taxon>
        <taxon>Anisodus</taxon>
    </lineage>
</organism>
<protein>
    <submittedName>
        <fullName evidence="2">Uncharacterized protein</fullName>
    </submittedName>
</protein>
<dbReference type="Proteomes" id="UP001291623">
    <property type="component" value="Unassembled WGS sequence"/>
</dbReference>
<evidence type="ECO:0000313" key="2">
    <source>
        <dbReference type="EMBL" id="KAK4352246.1"/>
    </source>
</evidence>
<reference evidence="2" key="1">
    <citation type="submission" date="2023-12" db="EMBL/GenBank/DDBJ databases">
        <title>Genome assembly of Anisodus tanguticus.</title>
        <authorList>
            <person name="Wang Y.-J."/>
        </authorList>
    </citation>
    <scope>NUCLEOTIDE SEQUENCE</scope>
    <source>
        <strain evidence="2">KB-2021</strain>
        <tissue evidence="2">Leaf</tissue>
    </source>
</reference>
<accession>A0AAE1RIH2</accession>
<proteinExistence type="predicted"/>
<name>A0AAE1RIH2_9SOLA</name>
<dbReference type="AlphaFoldDB" id="A0AAE1RIH2"/>
<sequence length="124" mass="14166">MREEKNRVSRSSGGGERREKRGRDGETVGWMVVVGLEIIDRISQEEGILLNTIQSKALVPLGSYLWYWQSLSLHELQWRITEIPHLKRFGVEGEYSAMIIDLLAGFMLKEDATMVIIANTCMIL</sequence>
<keyword evidence="3" id="KW-1185">Reference proteome</keyword>
<gene>
    <name evidence="2" type="ORF">RND71_027764</name>
</gene>